<dbReference type="EMBL" id="QGGL01000008">
    <property type="protein sequence ID" value="PWK13116.1"/>
    <property type="molecule type" value="Genomic_DNA"/>
</dbReference>
<dbReference type="InterPro" id="IPR029058">
    <property type="entry name" value="AB_hydrolase_fold"/>
</dbReference>
<keyword evidence="2" id="KW-0378">Hydrolase</keyword>
<evidence type="ECO:0000313" key="2">
    <source>
        <dbReference type="EMBL" id="PWK13116.1"/>
    </source>
</evidence>
<evidence type="ECO:0000259" key="1">
    <source>
        <dbReference type="Pfam" id="PF12697"/>
    </source>
</evidence>
<dbReference type="AlphaFoldDB" id="A0A316D8J8"/>
<dbReference type="Pfam" id="PF12697">
    <property type="entry name" value="Abhydrolase_6"/>
    <property type="match status" value="1"/>
</dbReference>
<dbReference type="PANTHER" id="PTHR13617">
    <property type="entry name" value="PROTEIN ABHD18"/>
    <property type="match status" value="1"/>
</dbReference>
<sequence>MYKKLLAKTLDQIGITFLYRERSKQSHFKPASGFPSAEFADVYPAPDVPELTMHPQEMREDGYEVGRYTYDSPMTSSHPENDGARGEYYIRRDHNPEPVNVIVVHGWRMIHLERVHKMFTSTFLAAGYDLYFPTIPYHFDRALEGSYSGEHLVTADADHSIRSMRQTIAELRALIRWVKRERGGKVIVVGVSMGGYFSNMMAVTEENTDYVISVMYGNSLTYSVWDSKIGRFIKQDLLQGGMTREELQQHWSILEPTRWSLKVRRENMLFLHGMYDEYVHPRDAEALWEAWGRPRRILYPCGHAGIVLYRRHLARDAMHWLEERFREEREGAHPSVAVTREP</sequence>
<dbReference type="RefSeq" id="WP_170119413.1">
    <property type="nucleotide sequence ID" value="NZ_QGGL01000008.1"/>
</dbReference>
<dbReference type="Gene3D" id="3.40.50.1820">
    <property type="entry name" value="alpha/beta hydrolase"/>
    <property type="match status" value="1"/>
</dbReference>
<dbReference type="SUPFAM" id="SSF53474">
    <property type="entry name" value="alpha/beta-Hydrolases"/>
    <property type="match status" value="1"/>
</dbReference>
<accession>A0A316D8J8</accession>
<organism evidence="2 3">
    <name type="scientific">Tumebacillus permanentifrigoris</name>
    <dbReference type="NCBI Taxonomy" id="378543"/>
    <lineage>
        <taxon>Bacteria</taxon>
        <taxon>Bacillati</taxon>
        <taxon>Bacillota</taxon>
        <taxon>Bacilli</taxon>
        <taxon>Bacillales</taxon>
        <taxon>Alicyclobacillaceae</taxon>
        <taxon>Tumebacillus</taxon>
    </lineage>
</organism>
<feature type="domain" description="AB hydrolase-1" evidence="1">
    <location>
        <begin position="101"/>
        <end position="296"/>
    </location>
</feature>
<dbReference type="GO" id="GO:0016787">
    <property type="term" value="F:hydrolase activity"/>
    <property type="evidence" value="ECO:0007669"/>
    <property type="project" value="UniProtKB-KW"/>
</dbReference>
<gene>
    <name evidence="2" type="ORF">C7459_108136</name>
</gene>
<name>A0A316D8J8_9BACL</name>
<keyword evidence="3" id="KW-1185">Reference proteome</keyword>
<comment type="caution">
    <text evidence="2">The sequence shown here is derived from an EMBL/GenBank/DDBJ whole genome shotgun (WGS) entry which is preliminary data.</text>
</comment>
<proteinExistence type="predicted"/>
<dbReference type="PANTHER" id="PTHR13617:SF14">
    <property type="entry name" value="PROTEIN ABHD18"/>
    <property type="match status" value="1"/>
</dbReference>
<dbReference type="InterPro" id="IPR000073">
    <property type="entry name" value="AB_hydrolase_1"/>
</dbReference>
<dbReference type="Proteomes" id="UP000245634">
    <property type="component" value="Unassembled WGS sequence"/>
</dbReference>
<protein>
    <submittedName>
        <fullName evidence="2">Alpha/beta hydrolase family protein</fullName>
    </submittedName>
</protein>
<evidence type="ECO:0000313" key="3">
    <source>
        <dbReference type="Proteomes" id="UP000245634"/>
    </source>
</evidence>
<reference evidence="2 3" key="1">
    <citation type="submission" date="2018-05" db="EMBL/GenBank/DDBJ databases">
        <title>Genomic Encyclopedia of Type Strains, Phase IV (KMG-IV): sequencing the most valuable type-strain genomes for metagenomic binning, comparative biology and taxonomic classification.</title>
        <authorList>
            <person name="Goeker M."/>
        </authorList>
    </citation>
    <scope>NUCLEOTIDE SEQUENCE [LARGE SCALE GENOMIC DNA]</scope>
    <source>
        <strain evidence="2 3">DSM 18773</strain>
    </source>
</reference>